<dbReference type="PROSITE" id="PS51208">
    <property type="entry name" value="AUTOTRANSPORTER"/>
    <property type="match status" value="1"/>
</dbReference>
<dbReference type="SUPFAM" id="SSF103515">
    <property type="entry name" value="Autotransporter"/>
    <property type="match status" value="1"/>
</dbReference>
<name>A0A6W0M2D6_SALET</name>
<reference evidence="5" key="2">
    <citation type="submission" date="2019-10" db="EMBL/GenBank/DDBJ databases">
        <authorList>
            <consortium name="NCBI Pathogen Detection Project"/>
        </authorList>
    </citation>
    <scope>NUCLEOTIDE SEQUENCE</scope>
    <source>
        <strain evidence="5">DMS 3618</strain>
    </source>
</reference>
<dbReference type="Pfam" id="PF13018">
    <property type="entry name" value="ESPR"/>
    <property type="match status" value="1"/>
</dbReference>
<keyword evidence="2" id="KW-0843">Virulence</keyword>
<evidence type="ECO:0000259" key="4">
    <source>
        <dbReference type="PROSITE" id="PS51208"/>
    </source>
</evidence>
<dbReference type="InterPro" id="IPR012332">
    <property type="entry name" value="Autotransporter_pectin_lyase_C"/>
</dbReference>
<dbReference type="NCBIfam" id="NF011847">
    <property type="entry name" value="PRK15319.1"/>
    <property type="match status" value="1"/>
</dbReference>
<reference evidence="5" key="1">
    <citation type="journal article" date="2018" name="Genome Biol.">
        <title>SKESA: strategic k-mer extension for scrupulous assemblies.</title>
        <authorList>
            <person name="Souvorov A."/>
            <person name="Agarwala R."/>
            <person name="Lipman D.J."/>
        </authorList>
    </citation>
    <scope>NUCLEOTIDE SEQUENCE</scope>
    <source>
        <strain evidence="5">DMS 3618</strain>
    </source>
</reference>
<dbReference type="InterPro" id="IPR036709">
    <property type="entry name" value="Autotransporte_beta_dom_sf"/>
</dbReference>
<dbReference type="GO" id="GO:0019867">
    <property type="term" value="C:outer membrane"/>
    <property type="evidence" value="ECO:0007669"/>
    <property type="project" value="InterPro"/>
</dbReference>
<organism evidence="5">
    <name type="scientific">Salmonella enterica subsp. enterica serovar Duisburg</name>
    <dbReference type="NCBI Taxonomy" id="174641"/>
    <lineage>
        <taxon>Bacteria</taxon>
        <taxon>Pseudomonadati</taxon>
        <taxon>Pseudomonadota</taxon>
        <taxon>Gammaproteobacteria</taxon>
        <taxon>Enterobacterales</taxon>
        <taxon>Enterobacteriaceae</taxon>
        <taxon>Salmonella</taxon>
    </lineage>
</organism>
<sequence>MNRTYSIVWSAVRNMYVVASELARSHSKVKAQVCASETHSSKQKSEYGQIIKAPRAALAFAVAAALGFFSSLAMADNPVSYIDGTEHDLSTETSPISYSGTGQGTALSLEGLSTDKGGWQATSGTGAGVVIETDGGGDILSGNTRAIGTAVSLNKGATLNLTDAQITTTGIYTTGIDLKEQSSMTLTGGSIQIGGNYGVLTLNGESKATLIGIEVKATTENTSDITSQEGSTLNIEGGSIITLTNGQVRVVGDTTYNSFLNVTDSTVSSKGTDSTVIASNKGVLDITNSTVTHDNAKGAAIEAGNASTVNISGKKSLMVITSEDIGIKSARSSVKINGATVGAKGDGILMTTGGSSFYSNISGLTVENADVTSDNAAALHVDKNTVIETPITLTDSTLTGPTAIKLDNAATVEAKNTTLNGNIEAGSTVSALSLAEKSSLQGSVNGLNSSLTLDDTSLWNMTDPSIIGNLTNDGGITLGNASGSTGTLLTVDNTLTLQGGSQINATLDTANSSPIIKAANVTLDGTLNLSSTATFVAPETDEHFGSITLIDSQTAITTDFDSVTLDADTSAMPDYLTINAGVDANDNTNYELSTGLSWYAGANSARAAHGTFTVDADSTFTVTSELDETTATSNWDGSKLTKQGDGTLILSNTGNDYGDTVIDGGILAAKDAASLGTGDVTIAENATLALSQGTLDNNVTGEGQIVKSGSDELIVTGANDYSGGTIISDGTLIADHADSLGTGAVANSGVLQVGEGELENTLSGSGSLVKTGTGELTLSGDNSYSGGTTISDGTLIADHADSLGTGAVANSGVLQVGEGELENTLSGSGSLVKTGTGELTLSGGNDYSGGTTIIGGTLTADHADSLGTGAVANSGVLQVGEGELENTLSGSGSLVKTGTGELTLSGDNSYSGGTTIIGGTLTADHADSLGTGAVANSGVLQVGEGELENTLSGSGSLVKTGTGELTLSGDNTYSGGTTIAGGTLTADHADSLGTGAVANSGVLQVGEGELENTLSGSGSLVKTGTGELTLGGDNSYSGDTTIADGTLIAANVNALGSGNIDNSGTLMLDANGAFELANITTHTGATTALAAGSTLDAGQLTQEDGSTLSIDLGAATDDAVITADSVTLGGTLNVTGIGSVTDSWTPEAYTYTLIGSDSAITTDFDDLTVAGMNREDVDFLTIDGKVDEADNTHYDLTASLSWYADRDNATTDAHGTFTLSDPDGSFNVAATLTDVDDTLDPGSRWDGKSLTKEGAGTLILSGDNDYSGGTTINEGTLVAASTTSLGTGLVDNNATLVLDVDGEVSAVGGITTHSGATTQLALGTSLDLGDSALIQQDGSTLNVELNSDSVQPLITGSSATLGGDLVVSDASLQARASDAEFQSFKLMDMTSDISGDFTSLTMNLTDKPDYLTVTGTINPEDASEYLLTEGLSWNATATSATPAHGTFTLGAGDSFEVTSVLGDKTGNGDWDGKTLTKLGAGKLTLSGVNTYTGDTNVQEGTLWLAGDGTIGEVGSQQAVNVASGATFGGSNGTTVNGKVTNEGTLVFGDSEETGAIFTLNGDLINMGTIASGSSSSTPGNTLYVDGDYTGNGGSLYLNTVLGDDDSATDKLVITGDASGTTDLYINGIGDGAQTTNGIEVVDVGGVSTSDAFVLKNEVNASLYTYRLYWNESDNDWYLASKAQSDDDDSGGDDTPSDGGDDGGNVTPPDDGGDGGNVTPPDDGGDGGDVTPPDDGGDVAPQYRADIGAYMGNQWMARNLQMQTLYDREGSQYRNADGSVWARFKAGKAESEAVSGNIDMDSNYSQFQLGGDILAWGNGQQSFTVGVMASYINADTDSTGNRGADGSQFTSSGNVDGYNLGVYATWFADAQTHSGAYVDSWYQYGFYNNSVESGDVGSESYDSTANAVSLETGYRYDIALSNGNTVSLTPQAQVVWQNYSADSVKDNYGTRIDGQDGDSWTTRLGLRVDGKLYKGSRTVIQPFAEANWLHTSDDVSVSFDDATVKQDLPANRAELKVGLQADIDKQWSVRAQVAGQTGSNDFGDLNGSLNLRYNW</sequence>
<dbReference type="SMART" id="SM00869">
    <property type="entry name" value="Autotransporter"/>
    <property type="match status" value="1"/>
</dbReference>
<dbReference type="EMBL" id="DAAAMA010000009">
    <property type="protein sequence ID" value="HAA1080263.1"/>
    <property type="molecule type" value="Genomic_DNA"/>
</dbReference>
<dbReference type="InterPro" id="IPR043990">
    <property type="entry name" value="AC_1"/>
</dbReference>
<keyword evidence="1" id="KW-0732">Signal</keyword>
<dbReference type="Gene3D" id="2.40.128.130">
    <property type="entry name" value="Autotransporter beta-domain"/>
    <property type="match status" value="1"/>
</dbReference>
<evidence type="ECO:0000256" key="2">
    <source>
        <dbReference type="ARBA" id="ARBA00023026"/>
    </source>
</evidence>
<dbReference type="InterPro" id="IPR011050">
    <property type="entry name" value="Pectin_lyase_fold/virulence"/>
</dbReference>
<dbReference type="CDD" id="cd01344">
    <property type="entry name" value="PL2_Passenger_AT"/>
    <property type="match status" value="1"/>
</dbReference>
<protein>
    <submittedName>
        <fullName evidence="5">Fibronectin-binding autotransporter adhesin ShdA</fullName>
    </submittedName>
</protein>
<dbReference type="InterPro" id="IPR006315">
    <property type="entry name" value="OM_autotransptr_brl_dom"/>
</dbReference>
<dbReference type="NCBIfam" id="TIGR02601">
    <property type="entry name" value="autotrns_rpt"/>
    <property type="match status" value="9"/>
</dbReference>
<proteinExistence type="predicted"/>
<dbReference type="Gene3D" id="2.160.20.20">
    <property type="match status" value="4"/>
</dbReference>
<dbReference type="InterPro" id="IPR024973">
    <property type="entry name" value="ESPR"/>
</dbReference>
<evidence type="ECO:0000256" key="1">
    <source>
        <dbReference type="ARBA" id="ARBA00022729"/>
    </source>
</evidence>
<dbReference type="SUPFAM" id="SSF51126">
    <property type="entry name" value="Pectin lyase-like"/>
    <property type="match status" value="4"/>
</dbReference>
<dbReference type="Pfam" id="PF03797">
    <property type="entry name" value="Autotransporter"/>
    <property type="match status" value="1"/>
</dbReference>
<accession>A0A6W0M2D6</accession>
<feature type="compositionally biased region" description="Acidic residues" evidence="3">
    <location>
        <begin position="1685"/>
        <end position="1700"/>
    </location>
</feature>
<dbReference type="NCBIfam" id="TIGR01414">
    <property type="entry name" value="autotrans_barl"/>
    <property type="match status" value="1"/>
</dbReference>
<dbReference type="InterPro" id="IPR051551">
    <property type="entry name" value="Autotransporter_adhesion"/>
</dbReference>
<dbReference type="PANTHER" id="PTHR35037:SF3">
    <property type="entry name" value="C-TERMINAL REGION OF AIDA-LIKE PROTEIN"/>
    <property type="match status" value="1"/>
</dbReference>
<gene>
    <name evidence="5" type="primary">shdA</name>
    <name evidence="5" type="ORF">GDM47_11295</name>
</gene>
<evidence type="ECO:0000256" key="3">
    <source>
        <dbReference type="SAM" id="MobiDB-lite"/>
    </source>
</evidence>
<comment type="caution">
    <text evidence="5">The sequence shown here is derived from an EMBL/GenBank/DDBJ whole genome shotgun (WGS) entry which is preliminary data.</text>
</comment>
<dbReference type="Pfam" id="PF12951">
    <property type="entry name" value="PATR"/>
    <property type="match status" value="9"/>
</dbReference>
<dbReference type="Pfam" id="PF18883">
    <property type="entry name" value="AC_1"/>
    <property type="match status" value="1"/>
</dbReference>
<feature type="region of interest" description="Disordered" evidence="3">
    <location>
        <begin position="1681"/>
        <end position="1741"/>
    </location>
</feature>
<dbReference type="InterPro" id="IPR005546">
    <property type="entry name" value="Autotransporte_beta"/>
</dbReference>
<evidence type="ECO:0000313" key="5">
    <source>
        <dbReference type="EMBL" id="HAA1080263.1"/>
    </source>
</evidence>
<dbReference type="PANTHER" id="PTHR35037">
    <property type="entry name" value="C-TERMINAL REGION OF AIDA-LIKE PROTEIN"/>
    <property type="match status" value="1"/>
</dbReference>
<dbReference type="InterPro" id="IPR013425">
    <property type="entry name" value="Autotrns_rpt"/>
</dbReference>
<feature type="domain" description="Autotransporter" evidence="4">
    <location>
        <begin position="1772"/>
        <end position="2054"/>
    </location>
</feature>